<accession>A0AAV3SYK3</accession>
<dbReference type="RefSeq" id="WP_227261933.1">
    <property type="nucleotide sequence ID" value="NZ_BAAADU010000002.1"/>
</dbReference>
<protein>
    <recommendedName>
        <fullName evidence="4">Acc operon protein</fullName>
    </recommendedName>
</protein>
<dbReference type="GeneID" id="68572537"/>
<sequence length="88" mass="9276">METSRYSVSLPEDASEDEAAAIAAAVSAHLRDREAAAAAAAAEADGESWDGERWGFAGRVNALQSRDVRVPDGAPTDPWSAAGRTERF</sequence>
<gene>
    <name evidence="2" type="ORF">GCM10009019_03490</name>
</gene>
<proteinExistence type="predicted"/>
<evidence type="ECO:0000256" key="1">
    <source>
        <dbReference type="SAM" id="MobiDB-lite"/>
    </source>
</evidence>
<dbReference type="InterPro" id="IPR058335">
    <property type="entry name" value="PccX"/>
</dbReference>
<comment type="caution">
    <text evidence="2">The sequence shown here is derived from an EMBL/GenBank/DDBJ whole genome shotgun (WGS) entry which is preliminary data.</text>
</comment>
<reference evidence="2 3" key="1">
    <citation type="journal article" date="2019" name="Int. J. Syst. Evol. Microbiol.">
        <title>The Global Catalogue of Microorganisms (GCM) 10K type strain sequencing project: providing services to taxonomists for standard genome sequencing and annotation.</title>
        <authorList>
            <consortium name="The Broad Institute Genomics Platform"/>
            <consortium name="The Broad Institute Genome Sequencing Center for Infectious Disease"/>
            <person name="Wu L."/>
            <person name="Ma J."/>
        </authorList>
    </citation>
    <scope>NUCLEOTIDE SEQUENCE [LARGE SCALE GENOMIC DNA]</scope>
    <source>
        <strain evidence="2 3">JCM 16327</strain>
    </source>
</reference>
<evidence type="ECO:0008006" key="4">
    <source>
        <dbReference type="Google" id="ProtNLM"/>
    </source>
</evidence>
<organism evidence="2 3">
    <name type="scientific">Salarchaeum japonicum</name>
    <dbReference type="NCBI Taxonomy" id="555573"/>
    <lineage>
        <taxon>Archaea</taxon>
        <taxon>Methanobacteriati</taxon>
        <taxon>Methanobacteriota</taxon>
        <taxon>Stenosarchaea group</taxon>
        <taxon>Halobacteria</taxon>
        <taxon>Halobacteriales</taxon>
        <taxon>Halobacteriaceae</taxon>
    </lineage>
</organism>
<evidence type="ECO:0000313" key="2">
    <source>
        <dbReference type="EMBL" id="GAA0644777.1"/>
    </source>
</evidence>
<keyword evidence="3" id="KW-1185">Reference proteome</keyword>
<dbReference type="EMBL" id="BAAADU010000002">
    <property type="protein sequence ID" value="GAA0644777.1"/>
    <property type="molecule type" value="Genomic_DNA"/>
</dbReference>
<feature type="region of interest" description="Disordered" evidence="1">
    <location>
        <begin position="67"/>
        <end position="88"/>
    </location>
</feature>
<name>A0AAV3SYK3_9EURY</name>
<dbReference type="Proteomes" id="UP001500194">
    <property type="component" value="Unassembled WGS sequence"/>
</dbReference>
<evidence type="ECO:0000313" key="3">
    <source>
        <dbReference type="Proteomes" id="UP001500194"/>
    </source>
</evidence>
<dbReference type="Pfam" id="PF26062">
    <property type="entry name" value="DUF8022"/>
    <property type="match status" value="1"/>
</dbReference>
<dbReference type="AlphaFoldDB" id="A0AAV3SYK3"/>